<dbReference type="InterPro" id="IPR000782">
    <property type="entry name" value="FAS1_domain"/>
</dbReference>
<feature type="domain" description="FAS1" evidence="1">
    <location>
        <begin position="51"/>
        <end position="200"/>
    </location>
</feature>
<organism evidence="2 3">
    <name type="scientific">Chitinophaga lutea</name>
    <dbReference type="NCBI Taxonomy" id="2488634"/>
    <lineage>
        <taxon>Bacteria</taxon>
        <taxon>Pseudomonadati</taxon>
        <taxon>Bacteroidota</taxon>
        <taxon>Chitinophagia</taxon>
        <taxon>Chitinophagales</taxon>
        <taxon>Chitinophagaceae</taxon>
        <taxon>Chitinophaga</taxon>
    </lineage>
</organism>
<dbReference type="EMBL" id="RPDH01000001">
    <property type="protein sequence ID" value="RPE11994.1"/>
    <property type="molecule type" value="Genomic_DNA"/>
</dbReference>
<dbReference type="Gene3D" id="2.30.180.10">
    <property type="entry name" value="FAS1 domain"/>
    <property type="match status" value="1"/>
</dbReference>
<dbReference type="AlphaFoldDB" id="A0A3N4QJQ4"/>
<protein>
    <recommendedName>
        <fullName evidence="1">FAS1 domain-containing protein</fullName>
    </recommendedName>
</protein>
<name>A0A3N4QJQ4_9BACT</name>
<gene>
    <name evidence="2" type="ORF">EGT74_00095</name>
</gene>
<sequence>MVMLKQLYFWVFATAIFIFACGKDDGDYTSVNAQQVYPGSTYEYLKSNTGRFDSLLLLVDRLKLTDTLKTGQYTLFAPTNASFRFVLENLNAVRKAKNLPPVYLRQADSAQLDTMLTRYVLAKAYNTEDMNYADGIEFTTVRYQYVMNGRRRTTNAEGFVGGGPSYAEYSDTKGSKYNRDWVITSTQSVNLVTTTGIVHVLRDDHAFGFEEFIPRLNK</sequence>
<evidence type="ECO:0000313" key="2">
    <source>
        <dbReference type="EMBL" id="RPE11994.1"/>
    </source>
</evidence>
<dbReference type="InterPro" id="IPR036378">
    <property type="entry name" value="FAS1_dom_sf"/>
</dbReference>
<evidence type="ECO:0000313" key="3">
    <source>
        <dbReference type="Proteomes" id="UP000278351"/>
    </source>
</evidence>
<keyword evidence="3" id="KW-1185">Reference proteome</keyword>
<accession>A0A3N4QJQ4</accession>
<reference evidence="2 3" key="1">
    <citation type="submission" date="2018-11" db="EMBL/GenBank/DDBJ databases">
        <title>Chitinophaga lutea sp.nov., isolate from arsenic contaminated soil.</title>
        <authorList>
            <person name="Zong Y."/>
        </authorList>
    </citation>
    <scope>NUCLEOTIDE SEQUENCE [LARGE SCALE GENOMIC DNA]</scope>
    <source>
        <strain evidence="2 3">ZY74</strain>
    </source>
</reference>
<dbReference type="Pfam" id="PF02469">
    <property type="entry name" value="Fasciclin"/>
    <property type="match status" value="1"/>
</dbReference>
<dbReference type="Proteomes" id="UP000278351">
    <property type="component" value="Unassembled WGS sequence"/>
</dbReference>
<evidence type="ECO:0000259" key="1">
    <source>
        <dbReference type="Pfam" id="PF02469"/>
    </source>
</evidence>
<proteinExistence type="predicted"/>
<dbReference type="PROSITE" id="PS51257">
    <property type="entry name" value="PROKAR_LIPOPROTEIN"/>
    <property type="match status" value="1"/>
</dbReference>
<dbReference type="SUPFAM" id="SSF82153">
    <property type="entry name" value="FAS1 domain"/>
    <property type="match status" value="1"/>
</dbReference>
<comment type="caution">
    <text evidence="2">The sequence shown here is derived from an EMBL/GenBank/DDBJ whole genome shotgun (WGS) entry which is preliminary data.</text>
</comment>